<reference evidence="16" key="1">
    <citation type="submission" date="2022-11" db="UniProtKB">
        <authorList>
            <consortium name="WormBaseParasite"/>
        </authorList>
    </citation>
    <scope>IDENTIFICATION</scope>
</reference>
<feature type="domain" description="RZ-type" evidence="14">
    <location>
        <begin position="2069"/>
        <end position="2141"/>
    </location>
</feature>
<feature type="domain" description="UBA" evidence="13">
    <location>
        <begin position="891"/>
        <end position="935"/>
    </location>
</feature>
<evidence type="ECO:0000256" key="8">
    <source>
        <dbReference type="ARBA" id="ARBA00022806"/>
    </source>
</evidence>
<evidence type="ECO:0000256" key="3">
    <source>
        <dbReference type="ARBA" id="ARBA00022723"/>
    </source>
</evidence>
<comment type="subcellular location">
    <subcellularLocation>
        <location evidence="1">Cytoplasm</location>
    </subcellularLocation>
</comment>
<keyword evidence="12" id="KW-0175">Coiled coil</keyword>
<dbReference type="SUPFAM" id="SSF52540">
    <property type="entry name" value="P-loop containing nucleoside triphosphate hydrolases"/>
    <property type="match status" value="1"/>
</dbReference>
<protein>
    <submittedName>
        <fullName evidence="16">NFX1-type zinc finger-containing protein 1</fullName>
    </submittedName>
</protein>
<dbReference type="InterPro" id="IPR015940">
    <property type="entry name" value="UBA"/>
</dbReference>
<dbReference type="PROSITE" id="PS51981">
    <property type="entry name" value="ZF_RZ"/>
    <property type="match status" value="1"/>
</dbReference>
<evidence type="ECO:0000256" key="7">
    <source>
        <dbReference type="ARBA" id="ARBA00022801"/>
    </source>
</evidence>
<dbReference type="GO" id="GO:0002376">
    <property type="term" value="P:immune system process"/>
    <property type="evidence" value="ECO:0007669"/>
    <property type="project" value="UniProtKB-KW"/>
</dbReference>
<keyword evidence="5" id="KW-0547">Nucleotide-binding</keyword>
<accession>A0A914UJU5</accession>
<proteinExistence type="predicted"/>
<dbReference type="PANTHER" id="PTHR10887">
    <property type="entry name" value="DNA2/NAM7 HELICASE FAMILY"/>
    <property type="match status" value="1"/>
</dbReference>
<dbReference type="GO" id="GO:0031048">
    <property type="term" value="P:regulatory ncRNA-mediated heterochromatin formation"/>
    <property type="evidence" value="ECO:0007669"/>
    <property type="project" value="TreeGrafter"/>
</dbReference>
<keyword evidence="3" id="KW-0479">Metal-binding</keyword>
<evidence type="ECO:0000256" key="6">
    <source>
        <dbReference type="ARBA" id="ARBA00022771"/>
    </source>
</evidence>
<dbReference type="Pfam" id="PF13087">
    <property type="entry name" value="AAA_12"/>
    <property type="match status" value="1"/>
</dbReference>
<evidence type="ECO:0000256" key="11">
    <source>
        <dbReference type="ARBA" id="ARBA00022859"/>
    </source>
</evidence>
<evidence type="ECO:0000256" key="9">
    <source>
        <dbReference type="ARBA" id="ARBA00022833"/>
    </source>
</evidence>
<keyword evidence="2" id="KW-0963">Cytoplasm</keyword>
<keyword evidence="6" id="KW-0863">Zinc-finger</keyword>
<dbReference type="GO" id="GO:0016787">
    <property type="term" value="F:hydrolase activity"/>
    <property type="evidence" value="ECO:0007669"/>
    <property type="project" value="UniProtKB-KW"/>
</dbReference>
<dbReference type="Gene3D" id="1.10.8.10">
    <property type="entry name" value="DNA helicase RuvA subunit, C-terminal domain"/>
    <property type="match status" value="1"/>
</dbReference>
<evidence type="ECO:0000256" key="10">
    <source>
        <dbReference type="ARBA" id="ARBA00022840"/>
    </source>
</evidence>
<dbReference type="SMART" id="SM00165">
    <property type="entry name" value="UBA"/>
    <property type="match status" value="1"/>
</dbReference>
<dbReference type="PROSITE" id="PS50030">
    <property type="entry name" value="UBA"/>
    <property type="match status" value="1"/>
</dbReference>
<dbReference type="InterPro" id="IPR009060">
    <property type="entry name" value="UBA-like_sf"/>
</dbReference>
<dbReference type="WBParaSite" id="PSAMB.scaffold1056size36611.g10880.t1">
    <property type="protein sequence ID" value="PSAMB.scaffold1056size36611.g10880.t1"/>
    <property type="gene ID" value="PSAMB.scaffold1056size36611.g10880"/>
</dbReference>
<dbReference type="GO" id="GO:0004386">
    <property type="term" value="F:helicase activity"/>
    <property type="evidence" value="ECO:0007669"/>
    <property type="project" value="UniProtKB-KW"/>
</dbReference>
<keyword evidence="10" id="KW-0067">ATP-binding</keyword>
<evidence type="ECO:0000256" key="5">
    <source>
        <dbReference type="ARBA" id="ARBA00022741"/>
    </source>
</evidence>
<dbReference type="InterPro" id="IPR047187">
    <property type="entry name" value="SF1_C_Upf1"/>
</dbReference>
<dbReference type="Proteomes" id="UP000887566">
    <property type="component" value="Unplaced"/>
</dbReference>
<evidence type="ECO:0000256" key="12">
    <source>
        <dbReference type="SAM" id="Coils"/>
    </source>
</evidence>
<dbReference type="Pfam" id="PF13086">
    <property type="entry name" value="AAA_11"/>
    <property type="match status" value="2"/>
</dbReference>
<dbReference type="Pfam" id="PF20173">
    <property type="entry name" value="ZnF_RZ-type"/>
    <property type="match status" value="1"/>
</dbReference>
<keyword evidence="4" id="KW-0677">Repeat</keyword>
<dbReference type="InterPro" id="IPR057373">
    <property type="entry name" value="ZNFX1"/>
</dbReference>
<dbReference type="FunFam" id="3.40.50.300:FF:000326">
    <property type="entry name" value="P-loop containing nucleoside triphosphate hydrolase"/>
    <property type="match status" value="1"/>
</dbReference>
<dbReference type="PANTHER" id="PTHR10887:SF341">
    <property type="entry name" value="NFX1-TYPE ZINC FINGER-CONTAINING PROTEIN 1"/>
    <property type="match status" value="1"/>
</dbReference>
<dbReference type="GO" id="GO:0031380">
    <property type="term" value="C:nuclear RNA-directed RNA polymerase complex"/>
    <property type="evidence" value="ECO:0007669"/>
    <property type="project" value="TreeGrafter"/>
</dbReference>
<evidence type="ECO:0000313" key="16">
    <source>
        <dbReference type="WBParaSite" id="PSAMB.scaffold1056size36611.g10880.t1"/>
    </source>
</evidence>
<keyword evidence="8" id="KW-0347">Helicase</keyword>
<dbReference type="Gene3D" id="3.40.50.300">
    <property type="entry name" value="P-loop containing nucleotide triphosphate hydrolases"/>
    <property type="match status" value="3"/>
</dbReference>
<dbReference type="InterPro" id="IPR041677">
    <property type="entry name" value="DNA2/NAM7_AAA_11"/>
</dbReference>
<evidence type="ECO:0000256" key="4">
    <source>
        <dbReference type="ARBA" id="ARBA00022737"/>
    </source>
</evidence>
<dbReference type="SMART" id="SM00438">
    <property type="entry name" value="ZnF_NFX"/>
    <property type="match status" value="5"/>
</dbReference>
<keyword evidence="11" id="KW-0391">Immunity</keyword>
<keyword evidence="9" id="KW-0862">Zinc</keyword>
<dbReference type="GO" id="GO:0005737">
    <property type="term" value="C:cytoplasm"/>
    <property type="evidence" value="ECO:0007669"/>
    <property type="project" value="UniProtKB-SubCell"/>
</dbReference>
<dbReference type="InterPro" id="IPR027417">
    <property type="entry name" value="P-loop_NTPase"/>
</dbReference>
<keyword evidence="7" id="KW-0378">Hydrolase</keyword>
<dbReference type="InterPro" id="IPR000967">
    <property type="entry name" value="Znf_NFX1"/>
</dbReference>
<dbReference type="GO" id="GO:0005524">
    <property type="term" value="F:ATP binding"/>
    <property type="evidence" value="ECO:0007669"/>
    <property type="project" value="UniProtKB-KW"/>
</dbReference>
<dbReference type="Pfam" id="PF25396">
    <property type="entry name" value="ZNFX1"/>
    <property type="match status" value="1"/>
</dbReference>
<evidence type="ECO:0000313" key="15">
    <source>
        <dbReference type="Proteomes" id="UP000887566"/>
    </source>
</evidence>
<dbReference type="InterPro" id="IPR041679">
    <property type="entry name" value="DNA2/NAM7-like_C"/>
</dbReference>
<keyword evidence="15" id="KW-1185">Reference proteome</keyword>
<evidence type="ECO:0000256" key="1">
    <source>
        <dbReference type="ARBA" id="ARBA00004496"/>
    </source>
</evidence>
<organism evidence="15 16">
    <name type="scientific">Plectus sambesii</name>
    <dbReference type="NCBI Taxonomy" id="2011161"/>
    <lineage>
        <taxon>Eukaryota</taxon>
        <taxon>Metazoa</taxon>
        <taxon>Ecdysozoa</taxon>
        <taxon>Nematoda</taxon>
        <taxon>Chromadorea</taxon>
        <taxon>Plectida</taxon>
        <taxon>Plectina</taxon>
        <taxon>Plectoidea</taxon>
        <taxon>Plectidae</taxon>
        <taxon>Plectus</taxon>
    </lineage>
</organism>
<dbReference type="GO" id="GO:0008270">
    <property type="term" value="F:zinc ion binding"/>
    <property type="evidence" value="ECO:0007669"/>
    <property type="project" value="UniProtKB-KW"/>
</dbReference>
<dbReference type="GO" id="GO:0005694">
    <property type="term" value="C:chromosome"/>
    <property type="evidence" value="ECO:0007669"/>
    <property type="project" value="UniProtKB-ARBA"/>
</dbReference>
<evidence type="ECO:0000259" key="14">
    <source>
        <dbReference type="PROSITE" id="PS51981"/>
    </source>
</evidence>
<dbReference type="CDD" id="cd18808">
    <property type="entry name" value="SF1_C_Upf1"/>
    <property type="match status" value="1"/>
</dbReference>
<dbReference type="CDD" id="cd17936">
    <property type="entry name" value="EEXXEc_NFX1"/>
    <property type="match status" value="1"/>
</dbReference>
<sequence>MAASGGTGQPWLALAVNIYGDLSKNLSKFFAEFRVAAAKELNLEHSPILTIVAASEDNAMAIVDSELKGADAVQAKFLIVIDGVRKSRLRLKLEKDFGKQLKIFIVPAGVADRCICAKNVDKEMQLLFNQFCSLSMGSVNTKARSVRDGYAAAGETPTSSNVSQQHQWMLYPLGIKAINELCAKLDSGEIAKGSSDLLRQLLNDNFSRRLNDPWPDIERHSKLLRVTVAAASSTQTDMAQMTHDFLLRVLDTTVVSDTVQKHILPMMWDEKKRNRAGAELVKSFIKLLQLAFEQLPTKANELVMYTQSTLGVLRDESIRTGAWWSDGLTAKVDRLEAQLSAYIKQKQQAASVPSKKPLEKTFGPPPENFRSLSIVPVKEDMIAAEDPYLRPNKTKGRYDDSEHYLDVQFRLLREDFVRPLREGIRLYHNGGGTGSRQANLFLYTDVRIDAPHLHKMSGEMLCTARFKAPKRARWHKRLIGGSLVCLSYDDFHENFIFAVVADRNVDKLATGEVGLFFETPAQIDHDAIYRMVESSAYFEAYQHVLRSLQAIEEDEPVPFATYLVEANTNPELPCYLRRDSLVDFSSILAEKKATPTQEITDGSSASSVPPTVAINKPHKMVDVRYMQERITCAELGLDESQFKALQLAVTSELAVIQGPPGTGKTYAGHQIARLLLANERLWNPEKKHPMLVVCFTNHALDQFLEGIADFVDGGSNAIIRVGGRCQNERLKPFVLHNVRKSDSSGLPKDLRVAYYKARDEQKKLCKGMVEDGKIIAQLATKLVKFDRLLDCIISRHSDQFTSQGQFAKAHRANIFINWLTLVASVADEVPQPALFGHKMNASLVRELMDDGMPEFAAKNATYRTGARSQYDASRWFNEHAKDPDVNVPIREVQDWPPMQAVNQLVDMGYVDNLVVDALVDQGMDVRLALDHLQQQFGQLHVQDDVQSVEQDGPIAEQGVDDAKVYDVEVFNGERDDYFEEDDITEQPKKEVNVDDMFEPTEAEWTEIGEQDDRRVRTKCYLPHILAALPMQDEEADEVLDIWALPLHRRWSLYQSWVAKLRSQYMRSLHEKEKLYGATTKRVKEIRGIADVDLLRSARVIGMTTTGAAKHQATLRTIQPRIVIMEEAAEVLEAHLVTSLTEGCQHAILIGDHKQLRPNPAVYELAIKFGLDISLFERLVNNNFPYATLTNQHRMRPEIARSLMPHFYEELQDDESVSNYPHVCGIVKDMVFINHSAPERTDAEIKSHSNQFEAEFAVHLARYLLQQSYRPRQITVLCAYMDQMLQTRELAVNVMGASHGVRIEVVDNYQGEESDIIILSLVRSNNPDGKIGFLNVPNRVCVALSRAKIGLFCLANLDFLAKHSDLWQKIRQSLDQVGAVQRTLPVKCVMHGFEQTIATAKDFDSKCPEGGCREPCSGRLECGHICSKPCHAYDPQHESVVCTKPCARTCPSSFKHPCKKRCDQDCGDCEIMVTKELHCGHKTEAACHLELDEIACKVPCKKILPCGHNCAARCSQPCTTSCEAIVRRKLSCGHKMDVRCFEDPKSIACTTLVSMEWPNCKHRIDVPCSTNVEKTVCPHPCNTPLPACGHLCKGTCGSCQRGRLHIRCDEKCSRILVCGHECGSDCSKSCPPCKQSCETACTHSRCGRTAGGKGIKLRGSKTTENSDIKKNQGRREKGRLCGDSCPPCAEKCPNSCDHRKCDLLCFQPCAVPPCSQPCSKPLQCGTKEEPHLCIGVCGEPCPAVCRICTPEEYAQAREILFGTEDDDDARFVRLADCGHLLEATGMDEYVRRKVEPEEAADGLPAGTEKTEIVTIDCPRCKTTIRRSVRYSSTLNKRAIDIEQIKLIVRGDSKDNLDLRRNEILEQLTTFISALKEGQRLGPSLTPSLTTKVITIATVMRQSIGRPNKNDLTVQSLTMWRNVVKLLGRLCQLYAEDFVEESYIQPFNSALLPALHRLMTQFLSAQPNIYLFAEWTFLLNHLTMRFDTVSETMLDQFTSEIQRLALLMEVAKWMNAMARCKHDANGDAEQLLRDILEILNGSRDIKGEVEERVRAMLQELIRKHPASGLAITFHERTQILSALGPDVTKWYKCSKGHLYGIGECGQAMQRAKCPECNEDIGGESHRLVASSQEAPEMVHDDPN</sequence>
<evidence type="ECO:0000259" key="13">
    <source>
        <dbReference type="PROSITE" id="PS50030"/>
    </source>
</evidence>
<feature type="coiled-coil region" evidence="12">
    <location>
        <begin position="325"/>
        <end position="352"/>
    </location>
</feature>
<dbReference type="InterPro" id="IPR046439">
    <property type="entry name" value="ZF_RZ_dom"/>
</dbReference>
<dbReference type="InterPro" id="IPR045055">
    <property type="entry name" value="DNA2/NAM7-like"/>
</dbReference>
<dbReference type="SUPFAM" id="SSF46934">
    <property type="entry name" value="UBA-like"/>
    <property type="match status" value="1"/>
</dbReference>
<evidence type="ECO:0000256" key="2">
    <source>
        <dbReference type="ARBA" id="ARBA00022490"/>
    </source>
</evidence>
<name>A0A914UJU5_9BILA</name>